<feature type="compositionally biased region" description="Acidic residues" evidence="1">
    <location>
        <begin position="160"/>
        <end position="176"/>
    </location>
</feature>
<gene>
    <name evidence="2" type="ORF">QBC37DRAFT_399784</name>
</gene>
<name>A0AAN6Y8T9_9PEZI</name>
<proteinExistence type="predicted"/>
<dbReference type="AlphaFoldDB" id="A0AAN6Y8T9"/>
<reference evidence="2" key="1">
    <citation type="journal article" date="2023" name="Mol. Phylogenet. Evol.">
        <title>Genome-scale phylogeny and comparative genomics of the fungal order Sordariales.</title>
        <authorList>
            <person name="Hensen N."/>
            <person name="Bonometti L."/>
            <person name="Westerberg I."/>
            <person name="Brannstrom I.O."/>
            <person name="Guillou S."/>
            <person name="Cros-Aarteil S."/>
            <person name="Calhoun S."/>
            <person name="Haridas S."/>
            <person name="Kuo A."/>
            <person name="Mondo S."/>
            <person name="Pangilinan J."/>
            <person name="Riley R."/>
            <person name="LaButti K."/>
            <person name="Andreopoulos B."/>
            <person name="Lipzen A."/>
            <person name="Chen C."/>
            <person name="Yan M."/>
            <person name="Daum C."/>
            <person name="Ng V."/>
            <person name="Clum A."/>
            <person name="Steindorff A."/>
            <person name="Ohm R.A."/>
            <person name="Martin F."/>
            <person name="Silar P."/>
            <person name="Natvig D.O."/>
            <person name="Lalanne C."/>
            <person name="Gautier V."/>
            <person name="Ament-Velasquez S.L."/>
            <person name="Kruys A."/>
            <person name="Hutchinson M.I."/>
            <person name="Powell A.J."/>
            <person name="Barry K."/>
            <person name="Miller A.N."/>
            <person name="Grigoriev I.V."/>
            <person name="Debuchy R."/>
            <person name="Gladieux P."/>
            <person name="Hiltunen Thoren M."/>
            <person name="Johannesson H."/>
        </authorList>
    </citation>
    <scope>NUCLEOTIDE SEQUENCE</scope>
    <source>
        <strain evidence="2">PSN293</strain>
    </source>
</reference>
<protein>
    <submittedName>
        <fullName evidence="2">Uncharacterized protein</fullName>
    </submittedName>
</protein>
<sequence length="353" mass="38787">MGHGGTSNLKPSQSPPDTWLATKLDEISPEFSVSDRDKIVAELRKIKGTNENGGRTAAPSKQSAFLKMDKLLRKNHEVPAWLAEAVRLLYHANEFGDRLLERLIDLGYDDEKILDPNLPYDKRRPRMAMPDFVESVVDDQDSDKSDVSASTDSLIQPIDSVEEDEGGAGSAMDEDGSPVVRKSPRKRSLRFPFSELVNGGPSIPESSTGSESGDGTPIKREKVAATRARGRNASSSEASAPVQRTKRSKMAKVVDKLKVLKITKPKDKEHDLERTVEQETRKLGHDSNNSTPADAVPPQPGLFARLKKKLKENDSEVPPRRKPGRPVGSGVRTAQRQKGHRANTTFRAAAEKA</sequence>
<evidence type="ECO:0000256" key="1">
    <source>
        <dbReference type="SAM" id="MobiDB-lite"/>
    </source>
</evidence>
<dbReference type="Proteomes" id="UP001301769">
    <property type="component" value="Unassembled WGS sequence"/>
</dbReference>
<reference evidence="2" key="2">
    <citation type="submission" date="2023-05" db="EMBL/GenBank/DDBJ databases">
        <authorList>
            <consortium name="Lawrence Berkeley National Laboratory"/>
            <person name="Steindorff A."/>
            <person name="Hensen N."/>
            <person name="Bonometti L."/>
            <person name="Westerberg I."/>
            <person name="Brannstrom I.O."/>
            <person name="Guillou S."/>
            <person name="Cros-Aarteil S."/>
            <person name="Calhoun S."/>
            <person name="Haridas S."/>
            <person name="Kuo A."/>
            <person name="Mondo S."/>
            <person name="Pangilinan J."/>
            <person name="Riley R."/>
            <person name="Labutti K."/>
            <person name="Andreopoulos B."/>
            <person name="Lipzen A."/>
            <person name="Chen C."/>
            <person name="Yanf M."/>
            <person name="Daum C."/>
            <person name="Ng V."/>
            <person name="Clum A."/>
            <person name="Ohm R."/>
            <person name="Martin F."/>
            <person name="Silar P."/>
            <person name="Natvig D."/>
            <person name="Lalanne C."/>
            <person name="Gautier V."/>
            <person name="Ament-Velasquez S.L."/>
            <person name="Kruys A."/>
            <person name="Hutchinson M.I."/>
            <person name="Powell A.J."/>
            <person name="Barry K."/>
            <person name="Miller A.N."/>
            <person name="Grigoriev I.V."/>
            <person name="Debuchy R."/>
            <person name="Gladieux P."/>
            <person name="Thoren M.H."/>
            <person name="Johannesson H."/>
        </authorList>
    </citation>
    <scope>NUCLEOTIDE SEQUENCE</scope>
    <source>
        <strain evidence="2">PSN293</strain>
    </source>
</reference>
<keyword evidence="3" id="KW-1185">Reference proteome</keyword>
<dbReference type="EMBL" id="MU858096">
    <property type="protein sequence ID" value="KAK4214286.1"/>
    <property type="molecule type" value="Genomic_DNA"/>
</dbReference>
<feature type="compositionally biased region" description="Low complexity" evidence="1">
    <location>
        <begin position="205"/>
        <end position="216"/>
    </location>
</feature>
<evidence type="ECO:0000313" key="3">
    <source>
        <dbReference type="Proteomes" id="UP001301769"/>
    </source>
</evidence>
<feature type="compositionally biased region" description="Basic and acidic residues" evidence="1">
    <location>
        <begin position="252"/>
        <end position="285"/>
    </location>
</feature>
<feature type="region of interest" description="Disordered" evidence="1">
    <location>
        <begin position="136"/>
        <end position="353"/>
    </location>
</feature>
<comment type="caution">
    <text evidence="2">The sequence shown here is derived from an EMBL/GenBank/DDBJ whole genome shotgun (WGS) entry which is preliminary data.</text>
</comment>
<accession>A0AAN6Y8T9</accession>
<organism evidence="2 3">
    <name type="scientific">Rhypophila decipiens</name>
    <dbReference type="NCBI Taxonomy" id="261697"/>
    <lineage>
        <taxon>Eukaryota</taxon>
        <taxon>Fungi</taxon>
        <taxon>Dikarya</taxon>
        <taxon>Ascomycota</taxon>
        <taxon>Pezizomycotina</taxon>
        <taxon>Sordariomycetes</taxon>
        <taxon>Sordariomycetidae</taxon>
        <taxon>Sordariales</taxon>
        <taxon>Naviculisporaceae</taxon>
        <taxon>Rhypophila</taxon>
    </lineage>
</organism>
<evidence type="ECO:0000313" key="2">
    <source>
        <dbReference type="EMBL" id="KAK4214286.1"/>
    </source>
</evidence>